<protein>
    <recommendedName>
        <fullName evidence="10">Flagellar protein FliL</fullName>
    </recommendedName>
</protein>
<dbReference type="Pfam" id="PF03748">
    <property type="entry name" value="FliL"/>
    <property type="match status" value="1"/>
</dbReference>
<comment type="function">
    <text evidence="1 10">Controls the rotational direction of flagella during chemotaxis.</text>
</comment>
<sequence length="173" mass="18869">MADEALDTQATNKKSGAIKWIILVVLLIVLGVGGWFAWDMFLKEKLMGGDPQAAAGEQAPPEGQPIGTPIATGNEQLVSLPTFIVNLADPLGRRYLKITLDVEVINDKAARDLTAKEARIRDAVILLLSSKSYQDLSTMESKILLKKEVAERLNQALGGPQVLRVYITEMVVQ</sequence>
<keyword evidence="12" id="KW-1185">Reference proteome</keyword>
<dbReference type="InterPro" id="IPR005503">
    <property type="entry name" value="FliL"/>
</dbReference>
<evidence type="ECO:0000256" key="6">
    <source>
        <dbReference type="ARBA" id="ARBA00022692"/>
    </source>
</evidence>
<keyword evidence="6 10" id="KW-0812">Transmembrane</keyword>
<evidence type="ECO:0000256" key="5">
    <source>
        <dbReference type="ARBA" id="ARBA00022500"/>
    </source>
</evidence>
<evidence type="ECO:0000256" key="3">
    <source>
        <dbReference type="ARBA" id="ARBA00008281"/>
    </source>
</evidence>
<dbReference type="GO" id="GO:0009425">
    <property type="term" value="C:bacterial-type flagellum basal body"/>
    <property type="evidence" value="ECO:0007669"/>
    <property type="project" value="InterPro"/>
</dbReference>
<keyword evidence="9 10" id="KW-0472">Membrane</keyword>
<gene>
    <name evidence="11" type="ORF">Desaf_1178</name>
</gene>
<evidence type="ECO:0000256" key="2">
    <source>
        <dbReference type="ARBA" id="ARBA00004162"/>
    </source>
</evidence>
<organism evidence="11 12">
    <name type="scientific">Desulfocurvibacter africanus subsp. africanus str. Walvis Bay</name>
    <dbReference type="NCBI Taxonomy" id="690850"/>
    <lineage>
        <taxon>Bacteria</taxon>
        <taxon>Pseudomonadati</taxon>
        <taxon>Thermodesulfobacteriota</taxon>
        <taxon>Desulfovibrionia</taxon>
        <taxon>Desulfovibrionales</taxon>
        <taxon>Desulfovibrionaceae</taxon>
        <taxon>Desulfocurvibacter</taxon>
    </lineage>
</organism>
<dbReference type="AlphaFoldDB" id="F3YXS4"/>
<evidence type="ECO:0000256" key="10">
    <source>
        <dbReference type="RuleBase" id="RU364125"/>
    </source>
</evidence>
<evidence type="ECO:0000256" key="9">
    <source>
        <dbReference type="ARBA" id="ARBA00023136"/>
    </source>
</evidence>
<evidence type="ECO:0000256" key="8">
    <source>
        <dbReference type="ARBA" id="ARBA00022989"/>
    </source>
</evidence>
<reference evidence="11 12" key="1">
    <citation type="journal article" date="2011" name="J. Bacteriol.">
        <title>Genome sequence of the mercury-methylating and pleomorphic Desulfovibrio africanus Strain Walvis Bay.</title>
        <authorList>
            <person name="Brown S.D."/>
            <person name="Wall J.D."/>
            <person name="Kucken A.M."/>
            <person name="Gilmour C.C."/>
            <person name="Podar M."/>
            <person name="Brandt C.C."/>
            <person name="Teshima H."/>
            <person name="Detter J.C."/>
            <person name="Han C.S."/>
            <person name="Land M.L."/>
            <person name="Lucas S."/>
            <person name="Han J."/>
            <person name="Pennacchio L."/>
            <person name="Nolan M."/>
            <person name="Pitluck S."/>
            <person name="Woyke T."/>
            <person name="Goodwin L."/>
            <person name="Palumbo A.V."/>
            <person name="Elias D.A."/>
        </authorList>
    </citation>
    <scope>NUCLEOTIDE SEQUENCE [LARGE SCALE GENOMIC DNA]</scope>
    <source>
        <strain evidence="11 12">Walvis Bay</strain>
    </source>
</reference>
<keyword evidence="7 10" id="KW-0283">Flagellar rotation</keyword>
<feature type="transmembrane region" description="Helical" evidence="10">
    <location>
        <begin position="20"/>
        <end position="38"/>
    </location>
</feature>
<dbReference type="GO" id="GO:0005886">
    <property type="term" value="C:plasma membrane"/>
    <property type="evidence" value="ECO:0007669"/>
    <property type="project" value="UniProtKB-SubCell"/>
</dbReference>
<dbReference type="PANTHER" id="PTHR35091:SF2">
    <property type="entry name" value="FLAGELLAR PROTEIN FLIL"/>
    <property type="match status" value="1"/>
</dbReference>
<proteinExistence type="inferred from homology"/>
<evidence type="ECO:0000256" key="4">
    <source>
        <dbReference type="ARBA" id="ARBA00022475"/>
    </source>
</evidence>
<keyword evidence="11" id="KW-0966">Cell projection</keyword>
<evidence type="ECO:0000256" key="1">
    <source>
        <dbReference type="ARBA" id="ARBA00002254"/>
    </source>
</evidence>
<dbReference type="GO" id="GO:0071978">
    <property type="term" value="P:bacterial-type flagellum-dependent swarming motility"/>
    <property type="evidence" value="ECO:0007669"/>
    <property type="project" value="TreeGrafter"/>
</dbReference>
<dbReference type="Proteomes" id="UP000007844">
    <property type="component" value="Chromosome"/>
</dbReference>
<dbReference type="EMBL" id="CP003221">
    <property type="protein sequence ID" value="EGJ49518.1"/>
    <property type="molecule type" value="Genomic_DNA"/>
</dbReference>
<evidence type="ECO:0000313" key="12">
    <source>
        <dbReference type="Proteomes" id="UP000007844"/>
    </source>
</evidence>
<dbReference type="GO" id="GO:0006935">
    <property type="term" value="P:chemotaxis"/>
    <property type="evidence" value="ECO:0007669"/>
    <property type="project" value="UniProtKB-KW"/>
</dbReference>
<accession>F3YXS4</accession>
<dbReference type="RefSeq" id="WP_014259323.1">
    <property type="nucleotide sequence ID" value="NC_016629.1"/>
</dbReference>
<keyword evidence="5 10" id="KW-0145">Chemotaxis</keyword>
<keyword evidence="11" id="KW-0969">Cilium</keyword>
<comment type="subcellular location">
    <subcellularLocation>
        <location evidence="2">Cell membrane</location>
        <topology evidence="2">Single-pass membrane protein</topology>
    </subcellularLocation>
</comment>
<keyword evidence="8 10" id="KW-1133">Transmembrane helix</keyword>
<keyword evidence="11" id="KW-0282">Flagellum</keyword>
<comment type="similarity">
    <text evidence="3 10">Belongs to the FliL family.</text>
</comment>
<evidence type="ECO:0000313" key="11">
    <source>
        <dbReference type="EMBL" id="EGJ49518.1"/>
    </source>
</evidence>
<name>F3YXS4_DESAF</name>
<dbReference type="eggNOG" id="COG1580">
    <property type="taxonomic scope" value="Bacteria"/>
</dbReference>
<dbReference type="KEGG" id="daf:Desaf_1178"/>
<dbReference type="HOGENOM" id="CLU_099018_2_0_7"/>
<dbReference type="STRING" id="690850.Desaf_1178"/>
<keyword evidence="4 10" id="KW-1003">Cell membrane</keyword>
<evidence type="ECO:0000256" key="7">
    <source>
        <dbReference type="ARBA" id="ARBA00022779"/>
    </source>
</evidence>
<dbReference type="PANTHER" id="PTHR35091">
    <property type="entry name" value="FLAGELLAR PROTEIN FLIL"/>
    <property type="match status" value="1"/>
</dbReference>